<sequence length="387" mass="42665">MNQLPIYLDYMATTPVDPRVIEKMMQYLGPEDNFGNPASVTHIYGRIAAEAVERARLQIAEVIHTTPRELVFTSGATEADNLAILGAARFYQRKGRHLITMKIEHKAVLDSFHQLEKEGFEVSYLNPQPDGLLDLQDLKKALREDTILVSIMHANNEIGVIQDIAAIGELLRDKGIIFHVDAAQSAGKIDIDLSRLSVDLMSFSGHKIYGPKGIGALYVRHKPRVRLQPLSFGGGHEGGLRSGTLPTHQIVGLGEAFAIAEAERIDEQAAILRLRQQLWNGIKHLPAVRLNGHEHQRLAGNLNLTFAGIEGDSLLYALRELAISTTSACAAASMQPSYVLRALGLSDELAYSSIRLSLGRFTSEEQVKQVIAIICHQVNRLHEISPL</sequence>
<name>A0A0W0X4E0_9GAMM</name>
<evidence type="ECO:0000256" key="1">
    <source>
        <dbReference type="ARBA" id="ARBA00001933"/>
    </source>
</evidence>
<gene>
    <name evidence="13" type="primary">iscS</name>
    <name evidence="13" type="ORF">Lnau_0119</name>
</gene>
<dbReference type="Proteomes" id="UP000054725">
    <property type="component" value="Unassembled WGS sequence"/>
</dbReference>
<dbReference type="PIRSF" id="PIRSF005572">
    <property type="entry name" value="NifS"/>
    <property type="match status" value="1"/>
</dbReference>
<keyword evidence="8" id="KW-0408">Iron</keyword>
<evidence type="ECO:0000256" key="9">
    <source>
        <dbReference type="ARBA" id="ARBA00023014"/>
    </source>
</evidence>
<dbReference type="InterPro" id="IPR000192">
    <property type="entry name" value="Aminotrans_V_dom"/>
</dbReference>
<keyword evidence="6" id="KW-0479">Metal-binding</keyword>
<accession>A0A0W0X4E0</accession>
<dbReference type="PATRIC" id="fig|45070.6.peg.123"/>
<dbReference type="PANTHER" id="PTHR11601:SF34">
    <property type="entry name" value="CYSTEINE DESULFURASE"/>
    <property type="match status" value="1"/>
</dbReference>
<dbReference type="PANTHER" id="PTHR11601">
    <property type="entry name" value="CYSTEINE DESULFURYLASE FAMILY MEMBER"/>
    <property type="match status" value="1"/>
</dbReference>
<dbReference type="OrthoDB" id="9808002at2"/>
<dbReference type="GO" id="GO:0031071">
    <property type="term" value="F:cysteine desulfurase activity"/>
    <property type="evidence" value="ECO:0007669"/>
    <property type="project" value="UniProtKB-EC"/>
</dbReference>
<comment type="catalytic activity">
    <reaction evidence="10">
        <text>(sulfur carrier)-H + L-cysteine = (sulfur carrier)-SH + L-alanine</text>
        <dbReference type="Rhea" id="RHEA:43892"/>
        <dbReference type="Rhea" id="RHEA-COMP:14737"/>
        <dbReference type="Rhea" id="RHEA-COMP:14739"/>
        <dbReference type="ChEBI" id="CHEBI:29917"/>
        <dbReference type="ChEBI" id="CHEBI:35235"/>
        <dbReference type="ChEBI" id="CHEBI:57972"/>
        <dbReference type="ChEBI" id="CHEBI:64428"/>
        <dbReference type="EC" id="2.8.1.7"/>
    </reaction>
</comment>
<dbReference type="FunFam" id="3.40.640.10:FF:000003">
    <property type="entry name" value="Cysteine desulfurase IscS"/>
    <property type="match status" value="1"/>
</dbReference>
<dbReference type="EC" id="2.8.1.7" evidence="3"/>
<keyword evidence="5" id="KW-0001">2Fe-2S</keyword>
<organism evidence="13 14">
    <name type="scientific">Legionella nautarum</name>
    <dbReference type="NCBI Taxonomy" id="45070"/>
    <lineage>
        <taxon>Bacteria</taxon>
        <taxon>Pseudomonadati</taxon>
        <taxon>Pseudomonadota</taxon>
        <taxon>Gammaproteobacteria</taxon>
        <taxon>Legionellales</taxon>
        <taxon>Legionellaceae</taxon>
        <taxon>Legionella</taxon>
    </lineage>
</organism>
<evidence type="ECO:0000256" key="7">
    <source>
        <dbReference type="ARBA" id="ARBA00022898"/>
    </source>
</evidence>
<dbReference type="STRING" id="45070.Lnau_0119"/>
<dbReference type="EMBL" id="LNYO01000001">
    <property type="protein sequence ID" value="KTD39352.1"/>
    <property type="molecule type" value="Genomic_DNA"/>
</dbReference>
<dbReference type="AlphaFoldDB" id="A0A0W0X4E0"/>
<feature type="domain" description="Aminotransferase class V" evidence="12">
    <location>
        <begin position="6"/>
        <end position="370"/>
    </location>
</feature>
<keyword evidence="14" id="KW-1185">Reference proteome</keyword>
<dbReference type="NCBIfam" id="NF010611">
    <property type="entry name" value="PRK14012.1"/>
    <property type="match status" value="1"/>
</dbReference>
<dbReference type="PROSITE" id="PS00595">
    <property type="entry name" value="AA_TRANSFER_CLASS_5"/>
    <property type="match status" value="1"/>
</dbReference>
<dbReference type="RefSeq" id="WP_058503207.1">
    <property type="nucleotide sequence ID" value="NZ_CAAAIF010000002.1"/>
</dbReference>
<keyword evidence="9" id="KW-0411">Iron-sulfur</keyword>
<dbReference type="Pfam" id="PF00266">
    <property type="entry name" value="Aminotran_5"/>
    <property type="match status" value="1"/>
</dbReference>
<dbReference type="SUPFAM" id="SSF53383">
    <property type="entry name" value="PLP-dependent transferases"/>
    <property type="match status" value="1"/>
</dbReference>
<protein>
    <recommendedName>
        <fullName evidence="3">cysteine desulfurase</fullName>
        <ecNumber evidence="3">2.8.1.7</ecNumber>
    </recommendedName>
</protein>
<evidence type="ECO:0000256" key="8">
    <source>
        <dbReference type="ARBA" id="ARBA00023004"/>
    </source>
</evidence>
<reference evidence="13 14" key="1">
    <citation type="submission" date="2015-11" db="EMBL/GenBank/DDBJ databases">
        <title>Genomic analysis of 38 Legionella species identifies large and diverse effector repertoires.</title>
        <authorList>
            <person name="Burstein D."/>
            <person name="Amaro F."/>
            <person name="Zusman T."/>
            <person name="Lifshitz Z."/>
            <person name="Cohen O."/>
            <person name="Gilbert J.A."/>
            <person name="Pupko T."/>
            <person name="Shuman H.A."/>
            <person name="Segal G."/>
        </authorList>
    </citation>
    <scope>NUCLEOTIDE SEQUENCE [LARGE SCALE GENOMIC DNA]</scope>
    <source>
        <strain evidence="13 14">ATCC 49506</strain>
    </source>
</reference>
<dbReference type="InterPro" id="IPR016454">
    <property type="entry name" value="Cysteine_dSase"/>
</dbReference>
<evidence type="ECO:0000256" key="10">
    <source>
        <dbReference type="ARBA" id="ARBA00050776"/>
    </source>
</evidence>
<evidence type="ECO:0000256" key="4">
    <source>
        <dbReference type="ARBA" id="ARBA00022679"/>
    </source>
</evidence>
<evidence type="ECO:0000256" key="2">
    <source>
        <dbReference type="ARBA" id="ARBA00006490"/>
    </source>
</evidence>
<comment type="caution">
    <text evidence="13">The sequence shown here is derived from an EMBL/GenBank/DDBJ whole genome shotgun (WGS) entry which is preliminary data.</text>
</comment>
<dbReference type="GO" id="GO:0046872">
    <property type="term" value="F:metal ion binding"/>
    <property type="evidence" value="ECO:0007669"/>
    <property type="project" value="UniProtKB-KW"/>
</dbReference>
<evidence type="ECO:0000313" key="14">
    <source>
        <dbReference type="Proteomes" id="UP000054725"/>
    </source>
</evidence>
<evidence type="ECO:0000256" key="6">
    <source>
        <dbReference type="ARBA" id="ARBA00022723"/>
    </source>
</evidence>
<dbReference type="Gene3D" id="3.40.640.10">
    <property type="entry name" value="Type I PLP-dependent aspartate aminotransferase-like (Major domain)"/>
    <property type="match status" value="1"/>
</dbReference>
<evidence type="ECO:0000256" key="3">
    <source>
        <dbReference type="ARBA" id="ARBA00012239"/>
    </source>
</evidence>
<keyword evidence="4" id="KW-0808">Transferase</keyword>
<keyword evidence="7" id="KW-0663">Pyridoxal phosphate</keyword>
<dbReference type="InterPro" id="IPR015424">
    <property type="entry name" value="PyrdxlP-dep_Trfase"/>
</dbReference>
<evidence type="ECO:0000259" key="12">
    <source>
        <dbReference type="Pfam" id="PF00266"/>
    </source>
</evidence>
<dbReference type="InterPro" id="IPR015421">
    <property type="entry name" value="PyrdxlP-dep_Trfase_major"/>
</dbReference>
<dbReference type="Gene3D" id="3.90.1150.10">
    <property type="entry name" value="Aspartate Aminotransferase, domain 1"/>
    <property type="match status" value="1"/>
</dbReference>
<comment type="similarity">
    <text evidence="2">Belongs to the class-V pyridoxal-phosphate-dependent aminotransferase family. NifS/IscS subfamily.</text>
</comment>
<dbReference type="GO" id="GO:0051537">
    <property type="term" value="F:2 iron, 2 sulfur cluster binding"/>
    <property type="evidence" value="ECO:0007669"/>
    <property type="project" value="UniProtKB-KW"/>
</dbReference>
<evidence type="ECO:0000256" key="5">
    <source>
        <dbReference type="ARBA" id="ARBA00022714"/>
    </source>
</evidence>
<evidence type="ECO:0000313" key="13">
    <source>
        <dbReference type="EMBL" id="KTD39352.1"/>
    </source>
</evidence>
<comment type="cofactor">
    <cofactor evidence="1 11">
        <name>pyridoxal 5'-phosphate</name>
        <dbReference type="ChEBI" id="CHEBI:597326"/>
    </cofactor>
</comment>
<proteinExistence type="inferred from homology"/>
<dbReference type="InterPro" id="IPR015422">
    <property type="entry name" value="PyrdxlP-dep_Trfase_small"/>
</dbReference>
<dbReference type="InterPro" id="IPR020578">
    <property type="entry name" value="Aminotrans_V_PyrdxlP_BS"/>
</dbReference>
<evidence type="ECO:0000256" key="11">
    <source>
        <dbReference type="RuleBase" id="RU004504"/>
    </source>
</evidence>